<evidence type="ECO:0000313" key="3">
    <source>
        <dbReference type="Proteomes" id="UP000655208"/>
    </source>
</evidence>
<feature type="compositionally biased region" description="Basic and acidic residues" evidence="1">
    <location>
        <begin position="143"/>
        <end position="152"/>
    </location>
</feature>
<organism evidence="2 3">
    <name type="scientific">Nakamurella endophytica</name>
    <dbReference type="NCBI Taxonomy" id="1748367"/>
    <lineage>
        <taxon>Bacteria</taxon>
        <taxon>Bacillati</taxon>
        <taxon>Actinomycetota</taxon>
        <taxon>Actinomycetes</taxon>
        <taxon>Nakamurellales</taxon>
        <taxon>Nakamurellaceae</taxon>
        <taxon>Nakamurella</taxon>
    </lineage>
</organism>
<gene>
    <name evidence="2" type="ORF">GCM10011594_39980</name>
</gene>
<feature type="compositionally biased region" description="Low complexity" evidence="1">
    <location>
        <begin position="399"/>
        <end position="409"/>
    </location>
</feature>
<dbReference type="Proteomes" id="UP000655208">
    <property type="component" value="Unassembled WGS sequence"/>
</dbReference>
<proteinExistence type="predicted"/>
<reference evidence="2" key="1">
    <citation type="journal article" date="2014" name="Int. J. Syst. Evol. Microbiol.">
        <title>Complete genome sequence of Corynebacterium casei LMG S-19264T (=DSM 44701T), isolated from a smear-ripened cheese.</title>
        <authorList>
            <consortium name="US DOE Joint Genome Institute (JGI-PGF)"/>
            <person name="Walter F."/>
            <person name="Albersmeier A."/>
            <person name="Kalinowski J."/>
            <person name="Ruckert C."/>
        </authorList>
    </citation>
    <scope>NUCLEOTIDE SEQUENCE</scope>
    <source>
        <strain evidence="2">CGMCC 4.7308</strain>
    </source>
</reference>
<feature type="region of interest" description="Disordered" evidence="1">
    <location>
        <begin position="1"/>
        <end position="241"/>
    </location>
</feature>
<comment type="caution">
    <text evidence="2">The sequence shown here is derived from an EMBL/GenBank/DDBJ whole genome shotgun (WGS) entry which is preliminary data.</text>
</comment>
<feature type="compositionally biased region" description="Polar residues" evidence="1">
    <location>
        <begin position="388"/>
        <end position="398"/>
    </location>
</feature>
<name>A0A917WM93_9ACTN</name>
<keyword evidence="3" id="KW-1185">Reference proteome</keyword>
<protein>
    <recommendedName>
        <fullName evidence="4">Conjugative transposon protein TcpC</fullName>
    </recommendedName>
</protein>
<feature type="region of interest" description="Disordered" evidence="1">
    <location>
        <begin position="385"/>
        <end position="409"/>
    </location>
</feature>
<dbReference type="EMBL" id="BMNA01000015">
    <property type="protein sequence ID" value="GGM15982.1"/>
    <property type="molecule type" value="Genomic_DNA"/>
</dbReference>
<accession>A0A917WM93</accession>
<evidence type="ECO:0000256" key="1">
    <source>
        <dbReference type="SAM" id="MobiDB-lite"/>
    </source>
</evidence>
<evidence type="ECO:0008006" key="4">
    <source>
        <dbReference type="Google" id="ProtNLM"/>
    </source>
</evidence>
<dbReference type="AlphaFoldDB" id="A0A917WM93"/>
<feature type="compositionally biased region" description="Basic and acidic residues" evidence="1">
    <location>
        <begin position="1"/>
        <end position="13"/>
    </location>
</feature>
<evidence type="ECO:0000313" key="2">
    <source>
        <dbReference type="EMBL" id="GGM15982.1"/>
    </source>
</evidence>
<feature type="compositionally biased region" description="Low complexity" evidence="1">
    <location>
        <begin position="82"/>
        <end position="92"/>
    </location>
</feature>
<reference evidence="2" key="2">
    <citation type="submission" date="2020-09" db="EMBL/GenBank/DDBJ databases">
        <authorList>
            <person name="Sun Q."/>
            <person name="Zhou Y."/>
        </authorList>
    </citation>
    <scope>NUCLEOTIDE SEQUENCE</scope>
    <source>
        <strain evidence="2">CGMCC 4.7308</strain>
    </source>
</reference>
<sequence>MSRRVPDAPREDLSVTVNAPPTDPGRRASPRVRPVASELNFLQPGGPTHATATGLVPTSGIEDRPLAPFASPSSPTTPPAAPSARQSSPAQSEPDPFDWDALPVPAPVTPAAQPVEGAAVPLPGRGGASVRPASVVAVLRKVAGLDRGERRRREAGHRDRRGATTPEWLAGLAEAASPTAADGPAPSMVPTDRAEPARTSPRPLKDRPSRRRRRLRSGSSPIPAEVEPEVPLTPSPGELRAAGSAPDIEVLRAPRGFSATLGRTALFVVVAVVAVAGAKQVLWNPLFGRSGPSAAAPADAAFDSAEASQAAARYALDYLSYSPASSAAGVAALAADVSGGVSGQRWKGSGYLRAEAALPGTVLVVDASHALVAVTVRVRVAIPPRTAGTAQPEPQQETGPAGAAADPGPVPAGWHVLGVRWLTLTVPVTQTTGPGGSVSVSGGGAVFSGEAPQLVSAPTDAQNDPNLARDSQATAATLLGDYGSGDVAYVTAPGVTVRGLAGAVSLVSLPDWVTATPKQPAGSTATAMSATGTGTATWQLTGTDLQIAQRYALALTFSQDRWYIAAIGPQLTTTAP</sequence>